<name>A0A366IH38_9MICO</name>
<dbReference type="CDD" id="cd04301">
    <property type="entry name" value="NAT_SF"/>
    <property type="match status" value="1"/>
</dbReference>
<gene>
    <name evidence="2" type="ORF">DFO65_10615</name>
</gene>
<evidence type="ECO:0000259" key="1">
    <source>
        <dbReference type="PROSITE" id="PS51729"/>
    </source>
</evidence>
<dbReference type="AlphaFoldDB" id="A0A366IH38"/>
<dbReference type="InterPro" id="IPR031165">
    <property type="entry name" value="GNAT_YJDJ"/>
</dbReference>
<dbReference type="RefSeq" id="WP_113904281.1">
    <property type="nucleotide sequence ID" value="NZ_QNSB01000006.1"/>
</dbReference>
<comment type="caution">
    <text evidence="2">The sequence shown here is derived from an EMBL/GenBank/DDBJ whole genome shotgun (WGS) entry which is preliminary data.</text>
</comment>
<organism evidence="2 3">
    <name type="scientific">Brevibacterium celere</name>
    <dbReference type="NCBI Taxonomy" id="225845"/>
    <lineage>
        <taxon>Bacteria</taxon>
        <taxon>Bacillati</taxon>
        <taxon>Actinomycetota</taxon>
        <taxon>Actinomycetes</taxon>
        <taxon>Micrococcales</taxon>
        <taxon>Brevibacteriaceae</taxon>
        <taxon>Brevibacterium</taxon>
    </lineage>
</organism>
<dbReference type="SUPFAM" id="SSF55729">
    <property type="entry name" value="Acyl-CoA N-acyltransferases (Nat)"/>
    <property type="match status" value="1"/>
</dbReference>
<keyword evidence="3" id="KW-1185">Reference proteome</keyword>
<dbReference type="PROSITE" id="PS51729">
    <property type="entry name" value="GNAT_YJDJ"/>
    <property type="match status" value="1"/>
</dbReference>
<protein>
    <recommendedName>
        <fullName evidence="1">N-acetyltransferase domain-containing protein</fullName>
    </recommendedName>
</protein>
<proteinExistence type="predicted"/>
<accession>A0A366IH38</accession>
<sequence length="124" mass="13395">MTDALTDSTGAEVTVELDEANSSYAIKLGSGEVAGRAHFVPGPDPETERIFYHTVVDKQYGGRGLSKILVAEAMADSRERGYTVVPVCPLFSKWVQEHGDDYVAEGGKFRNATGADLEAVEKRS</sequence>
<evidence type="ECO:0000313" key="2">
    <source>
        <dbReference type="EMBL" id="RBP71172.1"/>
    </source>
</evidence>
<reference evidence="2 3" key="1">
    <citation type="submission" date="2018-06" db="EMBL/GenBank/DDBJ databases">
        <title>Freshwater and sediment microbial communities from various areas in North America, analyzing microbe dynamics in response to fracking.</title>
        <authorList>
            <person name="Lamendella R."/>
        </authorList>
    </citation>
    <scope>NUCLEOTIDE SEQUENCE [LARGE SCALE GENOMIC DNA]</scope>
    <source>
        <strain evidence="2 3">3b_TX</strain>
    </source>
</reference>
<dbReference type="EMBL" id="QNSB01000006">
    <property type="protein sequence ID" value="RBP71172.1"/>
    <property type="molecule type" value="Genomic_DNA"/>
</dbReference>
<dbReference type="InterPro" id="IPR016181">
    <property type="entry name" value="Acyl_CoA_acyltransferase"/>
</dbReference>
<dbReference type="Proteomes" id="UP000253509">
    <property type="component" value="Unassembled WGS sequence"/>
</dbReference>
<dbReference type="Pfam" id="PF14542">
    <property type="entry name" value="Acetyltransf_CG"/>
    <property type="match status" value="1"/>
</dbReference>
<evidence type="ECO:0000313" key="3">
    <source>
        <dbReference type="Proteomes" id="UP000253509"/>
    </source>
</evidence>
<dbReference type="Gene3D" id="3.40.630.30">
    <property type="match status" value="1"/>
</dbReference>
<feature type="domain" description="N-acetyltransferase" evidence="1">
    <location>
        <begin position="16"/>
        <end position="107"/>
    </location>
</feature>